<evidence type="ECO:0000313" key="14">
    <source>
        <dbReference type="RefSeq" id="XP_056850760.1"/>
    </source>
</evidence>
<dbReference type="SMART" id="SM00614">
    <property type="entry name" value="ZnF_BED"/>
    <property type="match status" value="1"/>
</dbReference>
<dbReference type="Gene3D" id="3.30.420.10">
    <property type="entry name" value="Ribonuclease H-like superfamily/Ribonuclease H"/>
    <property type="match status" value="1"/>
</dbReference>
<dbReference type="InterPro" id="IPR003656">
    <property type="entry name" value="Znf_BED"/>
</dbReference>
<dbReference type="SUPFAM" id="SSF53098">
    <property type="entry name" value="Ribonuclease H-like"/>
    <property type="match status" value="1"/>
</dbReference>
<keyword evidence="6" id="KW-0805">Transcription regulation</keyword>
<dbReference type="GO" id="GO:0005634">
    <property type="term" value="C:nucleus"/>
    <property type="evidence" value="ECO:0007669"/>
    <property type="project" value="UniProtKB-SubCell"/>
</dbReference>
<dbReference type="PROSITE" id="PS50808">
    <property type="entry name" value="ZF_BED"/>
    <property type="match status" value="1"/>
</dbReference>
<evidence type="ECO:0000256" key="3">
    <source>
        <dbReference type="ARBA" id="ARBA00022723"/>
    </source>
</evidence>
<reference evidence="13" key="1">
    <citation type="journal article" date="2019" name="Database">
        <title>The radish genome database (RadishGD): an integrated information resource for radish genomics.</title>
        <authorList>
            <person name="Yu H.J."/>
            <person name="Baek S."/>
            <person name="Lee Y.J."/>
            <person name="Cho A."/>
            <person name="Mun J.H."/>
        </authorList>
    </citation>
    <scope>NUCLEOTIDE SEQUENCE [LARGE SCALE GENOMIC DNA]</scope>
    <source>
        <strain evidence="13">cv. WK10039</strain>
    </source>
</reference>
<feature type="region of interest" description="Disordered" evidence="11">
    <location>
        <begin position="203"/>
        <end position="254"/>
    </location>
</feature>
<dbReference type="RefSeq" id="XP_056850760.1">
    <property type="nucleotide sequence ID" value="XM_056994780.1"/>
</dbReference>
<dbReference type="OrthoDB" id="1718237at2759"/>
<dbReference type="InterPro" id="IPR008906">
    <property type="entry name" value="HATC_C_dom"/>
</dbReference>
<evidence type="ECO:0000313" key="13">
    <source>
        <dbReference type="Proteomes" id="UP000504610"/>
    </source>
</evidence>
<gene>
    <name evidence="14" type="primary">LOC130500077</name>
</gene>
<evidence type="ECO:0000256" key="7">
    <source>
        <dbReference type="ARBA" id="ARBA00023125"/>
    </source>
</evidence>
<feature type="compositionally biased region" description="Basic residues" evidence="11">
    <location>
        <begin position="235"/>
        <end position="251"/>
    </location>
</feature>
<evidence type="ECO:0000259" key="12">
    <source>
        <dbReference type="PROSITE" id="PS50808"/>
    </source>
</evidence>
<feature type="region of interest" description="Disordered" evidence="11">
    <location>
        <begin position="754"/>
        <end position="781"/>
    </location>
</feature>
<keyword evidence="13" id="KW-1185">Reference proteome</keyword>
<evidence type="ECO:0000256" key="6">
    <source>
        <dbReference type="ARBA" id="ARBA00023015"/>
    </source>
</evidence>
<dbReference type="Pfam" id="PF02892">
    <property type="entry name" value="zf-BED"/>
    <property type="match status" value="1"/>
</dbReference>
<evidence type="ECO:0000256" key="10">
    <source>
        <dbReference type="PROSITE-ProRule" id="PRU00027"/>
    </source>
</evidence>
<evidence type="ECO:0000256" key="5">
    <source>
        <dbReference type="ARBA" id="ARBA00022833"/>
    </source>
</evidence>
<accession>A0A9W3CGM7</accession>
<reference evidence="14" key="2">
    <citation type="submission" date="2025-08" db="UniProtKB">
        <authorList>
            <consortium name="RefSeq"/>
        </authorList>
    </citation>
    <scope>IDENTIFICATION</scope>
    <source>
        <tissue evidence="14">Leaf</tissue>
    </source>
</reference>
<keyword evidence="7" id="KW-0238">DNA-binding</keyword>
<evidence type="ECO:0000256" key="11">
    <source>
        <dbReference type="SAM" id="MobiDB-lite"/>
    </source>
</evidence>
<dbReference type="Pfam" id="PF05699">
    <property type="entry name" value="Dimer_Tnp_hAT"/>
    <property type="match status" value="1"/>
</dbReference>
<keyword evidence="9" id="KW-0539">Nucleus</keyword>
<comment type="subcellular location">
    <subcellularLocation>
        <location evidence="1">Nucleus</location>
    </subcellularLocation>
</comment>
<keyword evidence="3" id="KW-0479">Metal-binding</keyword>
<feature type="domain" description="BED-type" evidence="12">
    <location>
        <begin position="252"/>
        <end position="294"/>
    </location>
</feature>
<name>A0A9W3CGM7_RAPSA</name>
<proteinExistence type="predicted"/>
<dbReference type="GO" id="GO:0003677">
    <property type="term" value="F:DNA binding"/>
    <property type="evidence" value="ECO:0007669"/>
    <property type="project" value="UniProtKB-KW"/>
</dbReference>
<dbReference type="GO" id="GO:0008270">
    <property type="term" value="F:zinc ion binding"/>
    <property type="evidence" value="ECO:0007669"/>
    <property type="project" value="UniProtKB-KW"/>
</dbReference>
<evidence type="ECO:0000256" key="2">
    <source>
        <dbReference type="ARBA" id="ARBA00011738"/>
    </source>
</evidence>
<dbReference type="Proteomes" id="UP000504610">
    <property type="component" value="Chromosome 9"/>
</dbReference>
<dbReference type="GeneID" id="130500077"/>
<keyword evidence="8" id="KW-0804">Transcription</keyword>
<dbReference type="GO" id="GO:0046983">
    <property type="term" value="F:protein dimerization activity"/>
    <property type="evidence" value="ECO:0007669"/>
    <property type="project" value="InterPro"/>
</dbReference>
<sequence>MAAETPTSWSQWLGLAEWWYNTTFHSVIRSTPYEIIYGQPPPLHLPYLPGESSTPIVDFSLQKREEVINMLKFHLLIAQNRMKQYADAHRSQREFKIGDFVYLKLQPYRQHTLRKRKMPHNCLQAVPTHEAAIHDTFHVSQLKLFPNPPDSAPDIPQYWIDLWLSKELEAILETKQSNITMLLLQKFWFNGREKHLQLLLMDSSSPQHEDTRDDDEPQGNEDEIGTTSPAPASGNKRKKKSAPHVKKKKNTSTRSEYWQHYTRLKENRNKCSCNYCGRVMCCGTVNGTSCLKKHNGICKEYQSWKQSQSQTQHTLNVESGDEDGVQLKLSRVSNDVVREATNEMLVIAELPLSFVDSLGWRHFCNKVNLPKPHSRRTATRDIVELYARKKSDLMQLISGNKQRVSLTTDIWVAPSTSSSYMVVTAHFIDARWKLRKFIIGFKHVVDHKGTTICSVLLEVMAEWGITKVFTITVDNATANTNALKLFTDAFNALGPQSLVLGGQFLHLRCCAHIINLVVRDGLHEVDASVSAIRNAIQYIRASTKRVDSFDQKVESAKMTRGSLSLDCKTRWNSTYLMLTRAMKFRVAFDRMAVEDKLYNDHFQETVEGKKRVGPPTSEDWDKVESLVKFLVIFYNSTLVVSASNSPSSYKCYNEIVTIERNLITLSNSTDEKLREKALVMRAKFSKYWNGLKDINRLLIVASVLDPRNKMKFAGLCFEKLYGKDSPQGKVLNDSVNDVMERLFDEYNTSGASNTAATFGSSSQSQSQSAQESQDGVAMDSSDEDAYGYERMDSLYKEMVNELGFEDASTELELYLKEKVENPKPNPLGIPFDVLGWWRINSSKYPILAAIAKDVLAMQVSSVASESAFSTSNRILEPSRSCLTHYTLEVLMCTEQWLKCEIHINEKSVVSNQQVISEIELQDELQKVYL</sequence>
<dbReference type="AlphaFoldDB" id="A0A9W3CGM7"/>
<feature type="compositionally biased region" description="Low complexity" evidence="11">
    <location>
        <begin position="760"/>
        <end position="773"/>
    </location>
</feature>
<dbReference type="InterPro" id="IPR052035">
    <property type="entry name" value="ZnF_BED_domain_contain"/>
</dbReference>
<keyword evidence="4 10" id="KW-0863">Zinc-finger</keyword>
<comment type="subunit">
    <text evidence="2">Homodimer.</text>
</comment>
<dbReference type="InterPro" id="IPR025525">
    <property type="entry name" value="hAT-like_transposase_RNase-H"/>
</dbReference>
<dbReference type="InterPro" id="IPR012337">
    <property type="entry name" value="RNaseH-like_sf"/>
</dbReference>
<organism evidence="13 14">
    <name type="scientific">Raphanus sativus</name>
    <name type="common">Radish</name>
    <name type="synonym">Raphanus raphanistrum var. sativus</name>
    <dbReference type="NCBI Taxonomy" id="3726"/>
    <lineage>
        <taxon>Eukaryota</taxon>
        <taxon>Viridiplantae</taxon>
        <taxon>Streptophyta</taxon>
        <taxon>Embryophyta</taxon>
        <taxon>Tracheophyta</taxon>
        <taxon>Spermatophyta</taxon>
        <taxon>Magnoliopsida</taxon>
        <taxon>eudicotyledons</taxon>
        <taxon>Gunneridae</taxon>
        <taxon>Pentapetalae</taxon>
        <taxon>rosids</taxon>
        <taxon>malvids</taxon>
        <taxon>Brassicales</taxon>
        <taxon>Brassicaceae</taxon>
        <taxon>Brassiceae</taxon>
        <taxon>Raphanus</taxon>
    </lineage>
</organism>
<keyword evidence="5" id="KW-0862">Zinc</keyword>
<dbReference type="PANTHER" id="PTHR46481:SF2">
    <property type="entry name" value="BED-TYPE DOMAIN-CONTAINING PROTEIN"/>
    <property type="match status" value="1"/>
</dbReference>
<evidence type="ECO:0000256" key="4">
    <source>
        <dbReference type="ARBA" id="ARBA00022771"/>
    </source>
</evidence>
<feature type="compositionally biased region" description="Acidic residues" evidence="11">
    <location>
        <begin position="212"/>
        <end position="224"/>
    </location>
</feature>
<dbReference type="PANTHER" id="PTHR46481">
    <property type="entry name" value="ZINC FINGER BED DOMAIN-CONTAINING PROTEIN 4"/>
    <property type="match status" value="1"/>
</dbReference>
<dbReference type="InterPro" id="IPR036397">
    <property type="entry name" value="RNaseH_sf"/>
</dbReference>
<evidence type="ECO:0000256" key="9">
    <source>
        <dbReference type="ARBA" id="ARBA00023242"/>
    </source>
</evidence>
<dbReference type="Pfam" id="PF14372">
    <property type="entry name" value="hAT-like_RNase-H"/>
    <property type="match status" value="1"/>
</dbReference>
<evidence type="ECO:0000256" key="8">
    <source>
        <dbReference type="ARBA" id="ARBA00023163"/>
    </source>
</evidence>
<protein>
    <submittedName>
        <fullName evidence="14">Zinc finger BED domain-containing protein RICESLEEPER 2-like</fullName>
    </submittedName>
</protein>
<evidence type="ECO:0000256" key="1">
    <source>
        <dbReference type="ARBA" id="ARBA00004123"/>
    </source>
</evidence>
<dbReference type="KEGG" id="rsz:130500077"/>